<evidence type="ECO:0000313" key="1">
    <source>
        <dbReference type="EMBL" id="NYD74036.1"/>
    </source>
</evidence>
<reference evidence="1 2" key="1">
    <citation type="submission" date="2020-07" db="EMBL/GenBank/DDBJ databases">
        <title>Sequencing the genomes of 1000 actinobacteria strains.</title>
        <authorList>
            <person name="Klenk H.-P."/>
        </authorList>
    </citation>
    <scope>NUCLEOTIDE SEQUENCE [LARGE SCALE GENOMIC DNA]</scope>
    <source>
        <strain evidence="1 2">DSM 23871</strain>
    </source>
</reference>
<gene>
    <name evidence="1" type="ORF">BJ963_001555</name>
</gene>
<dbReference type="Proteomes" id="UP000589620">
    <property type="component" value="Unassembled WGS sequence"/>
</dbReference>
<dbReference type="RefSeq" id="WP_179455741.1">
    <property type="nucleotide sequence ID" value="NZ_BAAAPX010000001.1"/>
</dbReference>
<dbReference type="GO" id="GO:0008721">
    <property type="term" value="F:D-serine ammonia-lyase activity"/>
    <property type="evidence" value="ECO:0007669"/>
    <property type="project" value="TreeGrafter"/>
</dbReference>
<accession>A0A852SY04</accession>
<dbReference type="EMBL" id="JACCBJ010000001">
    <property type="protein sequence ID" value="NYD74036.1"/>
    <property type="molecule type" value="Genomic_DNA"/>
</dbReference>
<dbReference type="PANTHER" id="PTHR28004">
    <property type="entry name" value="ZGC:162816-RELATED"/>
    <property type="match status" value="1"/>
</dbReference>
<sequence>MSDLDLSTPPAPAERTWTTPDVFWPSLSAATARLDPPLAVLHLPALRHNAHDLLRRAAGAAGTDRPTKAIRVASKSVRVRAVMDAVLALPGYAGVLAYTLPEALWLAEGDAEHPPIEDVVVGYPTADRAAIARLAASPELAARVTLMVDSVAHLDFIDAVVPPAQRETIRLCLELDSSWFAPVLGHVGVFRSPLHSAAAVRTVAEEIARRPGFALVGMMGYEAQIAGQGDNPPGKPAWGATLRWMQKNSRDELLGRRGEAVAAVRRIADLEFVNGGGTGSIEFTASDESVTEIAAGSGLFGGHLFDTYRAFHPAPAASFALSVVRRPNAGTATLLGGGWIASGPPGPDRMPKVEWPTGLSMVAREMAGEVQTPLTGAAAGVLRIGDRVWLRHTKSGELSEHVDGFQLVDTVDGRARVVGEAATYRGDGKVFL</sequence>
<keyword evidence="2" id="KW-1185">Reference proteome</keyword>
<proteinExistence type="predicted"/>
<protein>
    <submittedName>
        <fullName evidence="1">D-serine deaminase-like pyridoxal phosphate-dependent protein</fullName>
    </submittedName>
</protein>
<dbReference type="PANTHER" id="PTHR28004:SF2">
    <property type="entry name" value="D-SERINE DEHYDRATASE"/>
    <property type="match status" value="1"/>
</dbReference>
<dbReference type="GO" id="GO:0036088">
    <property type="term" value="P:D-serine catabolic process"/>
    <property type="evidence" value="ECO:0007669"/>
    <property type="project" value="TreeGrafter"/>
</dbReference>
<name>A0A852SY04_9MICO</name>
<dbReference type="InterPro" id="IPR029066">
    <property type="entry name" value="PLP-binding_barrel"/>
</dbReference>
<organism evidence="1 2">
    <name type="scientific">Leifsonia soli</name>
    <dbReference type="NCBI Taxonomy" id="582665"/>
    <lineage>
        <taxon>Bacteria</taxon>
        <taxon>Bacillati</taxon>
        <taxon>Actinomycetota</taxon>
        <taxon>Actinomycetes</taxon>
        <taxon>Micrococcales</taxon>
        <taxon>Microbacteriaceae</taxon>
        <taxon>Leifsonia</taxon>
    </lineage>
</organism>
<evidence type="ECO:0000313" key="2">
    <source>
        <dbReference type="Proteomes" id="UP000589620"/>
    </source>
</evidence>
<dbReference type="Gene3D" id="3.20.20.10">
    <property type="entry name" value="Alanine racemase"/>
    <property type="match status" value="1"/>
</dbReference>
<dbReference type="AlphaFoldDB" id="A0A852SY04"/>
<dbReference type="InterPro" id="IPR051466">
    <property type="entry name" value="D-amino_acid_metab_enzyme"/>
</dbReference>
<comment type="caution">
    <text evidence="1">The sequence shown here is derived from an EMBL/GenBank/DDBJ whole genome shotgun (WGS) entry which is preliminary data.</text>
</comment>
<dbReference type="SUPFAM" id="SSF51419">
    <property type="entry name" value="PLP-binding barrel"/>
    <property type="match status" value="1"/>
</dbReference>